<dbReference type="Gene3D" id="1.20.144.10">
    <property type="entry name" value="Phosphatidic acid phosphatase type 2/haloperoxidase"/>
    <property type="match status" value="1"/>
</dbReference>
<name>A0A542Z8S6_9MICO</name>
<feature type="transmembrane region" description="Helical" evidence="1">
    <location>
        <begin position="25"/>
        <end position="48"/>
    </location>
</feature>
<dbReference type="PANTHER" id="PTHR14969">
    <property type="entry name" value="SPHINGOSINE-1-PHOSPHATE PHOSPHOHYDROLASE"/>
    <property type="match status" value="1"/>
</dbReference>
<evidence type="ECO:0000259" key="2">
    <source>
        <dbReference type="SMART" id="SM00014"/>
    </source>
</evidence>
<dbReference type="EMBL" id="VFOQ01000002">
    <property type="protein sequence ID" value="TQL56749.1"/>
    <property type="molecule type" value="Genomic_DNA"/>
</dbReference>
<dbReference type="OrthoDB" id="5289372at2"/>
<protein>
    <submittedName>
        <fullName evidence="3">Undecaprenyl-diphosphatase</fullName>
    </submittedName>
</protein>
<dbReference type="AlphaFoldDB" id="A0A542Z8S6"/>
<feature type="domain" description="Phosphatidic acid phosphatase type 2/haloperoxidase" evidence="2">
    <location>
        <begin position="111"/>
        <end position="222"/>
    </location>
</feature>
<dbReference type="RefSeq" id="WP_141790133.1">
    <property type="nucleotide sequence ID" value="NZ_BAAAKX010000008.1"/>
</dbReference>
<keyword evidence="1" id="KW-0472">Membrane</keyword>
<gene>
    <name evidence="3" type="ORF">FB474_3510</name>
</gene>
<dbReference type="Pfam" id="PF01569">
    <property type="entry name" value="PAP2"/>
    <property type="match status" value="1"/>
</dbReference>
<reference evidence="3 4" key="1">
    <citation type="submission" date="2019-06" db="EMBL/GenBank/DDBJ databases">
        <title>Sequencing the genomes of 1000 actinobacteria strains.</title>
        <authorList>
            <person name="Klenk H.-P."/>
        </authorList>
    </citation>
    <scope>NUCLEOTIDE SEQUENCE [LARGE SCALE GENOMIC DNA]</scope>
    <source>
        <strain evidence="3 4">DSM 18082</strain>
    </source>
</reference>
<dbReference type="SUPFAM" id="SSF48317">
    <property type="entry name" value="Acid phosphatase/Vanadium-dependent haloperoxidase"/>
    <property type="match status" value="1"/>
</dbReference>
<keyword evidence="1" id="KW-0812">Transmembrane</keyword>
<feature type="transmembrane region" description="Helical" evidence="1">
    <location>
        <begin position="83"/>
        <end position="103"/>
    </location>
</feature>
<dbReference type="Proteomes" id="UP000319514">
    <property type="component" value="Unassembled WGS sequence"/>
</dbReference>
<feature type="transmembrane region" description="Helical" evidence="1">
    <location>
        <begin position="110"/>
        <end position="131"/>
    </location>
</feature>
<keyword evidence="4" id="KW-1185">Reference proteome</keyword>
<evidence type="ECO:0000313" key="3">
    <source>
        <dbReference type="EMBL" id="TQL56749.1"/>
    </source>
</evidence>
<evidence type="ECO:0000256" key="1">
    <source>
        <dbReference type="SAM" id="Phobius"/>
    </source>
</evidence>
<accession>A0A542Z8S6</accession>
<dbReference type="SMART" id="SM00014">
    <property type="entry name" value="acidPPc"/>
    <property type="match status" value="1"/>
</dbReference>
<organism evidence="3 4">
    <name type="scientific">Oryzihumus leptocrescens</name>
    <dbReference type="NCBI Taxonomy" id="297536"/>
    <lineage>
        <taxon>Bacteria</taxon>
        <taxon>Bacillati</taxon>
        <taxon>Actinomycetota</taxon>
        <taxon>Actinomycetes</taxon>
        <taxon>Micrococcales</taxon>
        <taxon>Intrasporangiaceae</taxon>
        <taxon>Oryzihumus</taxon>
    </lineage>
</organism>
<keyword evidence="1" id="KW-1133">Transmembrane helix</keyword>
<sequence>MTVLTRWSPPTERERPGAGAVAKSLLLRVVLPGILIWAVICGIGLLLAGPLKSVEDTENSVNKALARGRTATMNSVTAVWSHIGNTEIVIGVCVVACIVLLVLTRRWWVAIIPAIAIALQASTFVGATLVVGRDRPTVPHLDPAPPTSSYPSGHVGASTALYVSFILLASRIERVWLRNTLITIFAVIPVLVAYARLYRGMHHVSDVLVGFANGLVCALLARWCIREADGGRTAPV</sequence>
<feature type="transmembrane region" description="Helical" evidence="1">
    <location>
        <begin position="176"/>
        <end position="195"/>
    </location>
</feature>
<feature type="transmembrane region" description="Helical" evidence="1">
    <location>
        <begin position="151"/>
        <end position="169"/>
    </location>
</feature>
<evidence type="ECO:0000313" key="4">
    <source>
        <dbReference type="Proteomes" id="UP000319514"/>
    </source>
</evidence>
<dbReference type="InterPro" id="IPR036938">
    <property type="entry name" value="PAP2/HPO_sf"/>
</dbReference>
<proteinExistence type="predicted"/>
<dbReference type="PANTHER" id="PTHR14969:SF13">
    <property type="entry name" value="AT30094P"/>
    <property type="match status" value="1"/>
</dbReference>
<feature type="transmembrane region" description="Helical" evidence="1">
    <location>
        <begin position="207"/>
        <end position="225"/>
    </location>
</feature>
<comment type="caution">
    <text evidence="3">The sequence shown here is derived from an EMBL/GenBank/DDBJ whole genome shotgun (WGS) entry which is preliminary data.</text>
</comment>
<dbReference type="InterPro" id="IPR000326">
    <property type="entry name" value="PAP2/HPO"/>
</dbReference>